<dbReference type="PANTHER" id="PTHR43791">
    <property type="entry name" value="PERMEASE-RELATED"/>
    <property type="match status" value="1"/>
</dbReference>
<dbReference type="HOGENOM" id="CLU_001265_0_1_1"/>
<dbReference type="OMA" id="WYEYHEL"/>
<evidence type="ECO:0000256" key="4">
    <source>
        <dbReference type="ARBA" id="ARBA00022989"/>
    </source>
</evidence>
<dbReference type="PANTHER" id="PTHR43791:SF36">
    <property type="entry name" value="TRANSPORTER, PUTATIVE (AFU_ORTHOLOGUE AFUA_6G08340)-RELATED"/>
    <property type="match status" value="1"/>
</dbReference>
<feature type="transmembrane region" description="Helical" evidence="6">
    <location>
        <begin position="136"/>
        <end position="155"/>
    </location>
</feature>
<feature type="transmembrane region" description="Helical" evidence="6">
    <location>
        <begin position="360"/>
        <end position="381"/>
    </location>
</feature>
<gene>
    <name evidence="8" type="ORF">GLAREA_06583</name>
</gene>
<evidence type="ECO:0000256" key="2">
    <source>
        <dbReference type="ARBA" id="ARBA00022448"/>
    </source>
</evidence>
<dbReference type="RefSeq" id="XP_008078722.1">
    <property type="nucleotide sequence ID" value="XM_008080531.1"/>
</dbReference>
<dbReference type="Proteomes" id="UP000016922">
    <property type="component" value="Unassembled WGS sequence"/>
</dbReference>
<comment type="subcellular location">
    <subcellularLocation>
        <location evidence="1">Membrane</location>
        <topology evidence="1">Multi-pass membrane protein</topology>
    </subcellularLocation>
</comment>
<feature type="transmembrane region" description="Helical" evidence="6">
    <location>
        <begin position="75"/>
        <end position="99"/>
    </location>
</feature>
<sequence>MNQQHVQELEDINPSRKDADIELNDNELEPGTERLERRVKWKLDLFILPLISLGRTDLGNAKISGMEEELNLSPAAYSLAANCFVIGYILFQLPGTLLLRIIGPQWQFGGAMIMWGMLTAVSVKVTSAAQLQGMRLTIGAAEAFVQGSVFYLSFWYTYRELATRGSIVHACNALAGAFNGLIAYGISKNLEGHNDWHAWRWIFLIEGLIPIGASVLVMAFLPGTPQTVRFGFKKEEIDFAVQRSINSHNDPEGKLEMKKIYLPLMDVHFWLMAVMASAGQFCTSSLSNFLPSIIRGFGYSTVNSQLMTVLVYTCAFVGVLLFARIADRTNARGFTLAVSSSISAIGYALLIGLTNDKARLAATCLVAFGAYPHIVLVLSWMAMSITGYTKRGAAIAMINMISTAFAIAGNTIYSDPPFYKKGNAAALGFEVLCAVSAITTSLYFRRQNVIKRREKYSERANGLRMKTIYEIGDKHPDFFYTS</sequence>
<dbReference type="GO" id="GO:0022857">
    <property type="term" value="F:transmembrane transporter activity"/>
    <property type="evidence" value="ECO:0007669"/>
    <property type="project" value="InterPro"/>
</dbReference>
<dbReference type="GeneID" id="19465636"/>
<dbReference type="AlphaFoldDB" id="S3D6Z4"/>
<feature type="transmembrane region" description="Helical" evidence="6">
    <location>
        <begin position="333"/>
        <end position="354"/>
    </location>
</feature>
<keyword evidence="4 6" id="KW-1133">Transmembrane helix</keyword>
<protein>
    <submittedName>
        <fullName evidence="8">MFS general substrate transporter</fullName>
    </submittedName>
</protein>
<feature type="transmembrane region" description="Helical" evidence="6">
    <location>
        <begin position="306"/>
        <end position="326"/>
    </location>
</feature>
<keyword evidence="5 6" id="KW-0472">Membrane</keyword>
<evidence type="ECO:0000256" key="1">
    <source>
        <dbReference type="ARBA" id="ARBA00004141"/>
    </source>
</evidence>
<dbReference type="KEGG" id="glz:GLAREA_06583"/>
<dbReference type="PROSITE" id="PS50850">
    <property type="entry name" value="MFS"/>
    <property type="match status" value="1"/>
</dbReference>
<dbReference type="InterPro" id="IPR020846">
    <property type="entry name" value="MFS_dom"/>
</dbReference>
<accession>S3D6Z4</accession>
<keyword evidence="2" id="KW-0813">Transport</keyword>
<proteinExistence type="predicted"/>
<reference evidence="8 9" key="1">
    <citation type="journal article" date="2013" name="BMC Genomics">
        <title>Genomics-driven discovery of the pneumocandin biosynthetic gene cluster in the fungus Glarea lozoyensis.</title>
        <authorList>
            <person name="Chen L."/>
            <person name="Yue Q."/>
            <person name="Zhang X."/>
            <person name="Xiang M."/>
            <person name="Wang C."/>
            <person name="Li S."/>
            <person name="Che Y."/>
            <person name="Ortiz-Lopez F.J."/>
            <person name="Bills G.F."/>
            <person name="Liu X."/>
            <person name="An Z."/>
        </authorList>
    </citation>
    <scope>NUCLEOTIDE SEQUENCE [LARGE SCALE GENOMIC DNA]</scope>
    <source>
        <strain evidence="9">ATCC 20868 / MF5171</strain>
    </source>
</reference>
<feature type="transmembrane region" description="Helical" evidence="6">
    <location>
        <begin position="167"/>
        <end position="186"/>
    </location>
</feature>
<dbReference type="SUPFAM" id="SSF103473">
    <property type="entry name" value="MFS general substrate transporter"/>
    <property type="match status" value="1"/>
</dbReference>
<dbReference type="EMBL" id="KE145357">
    <property type="protein sequence ID" value="EPE33570.1"/>
    <property type="molecule type" value="Genomic_DNA"/>
</dbReference>
<dbReference type="GO" id="GO:0016020">
    <property type="term" value="C:membrane"/>
    <property type="evidence" value="ECO:0007669"/>
    <property type="project" value="UniProtKB-SubCell"/>
</dbReference>
<feature type="transmembrane region" description="Helical" evidence="6">
    <location>
        <begin position="267"/>
        <end position="286"/>
    </location>
</feature>
<dbReference type="OrthoDB" id="2985014at2759"/>
<evidence type="ECO:0000313" key="9">
    <source>
        <dbReference type="Proteomes" id="UP000016922"/>
    </source>
</evidence>
<evidence type="ECO:0000313" key="8">
    <source>
        <dbReference type="EMBL" id="EPE33570.1"/>
    </source>
</evidence>
<organism evidence="8 9">
    <name type="scientific">Glarea lozoyensis (strain ATCC 20868 / MF5171)</name>
    <dbReference type="NCBI Taxonomy" id="1116229"/>
    <lineage>
        <taxon>Eukaryota</taxon>
        <taxon>Fungi</taxon>
        <taxon>Dikarya</taxon>
        <taxon>Ascomycota</taxon>
        <taxon>Pezizomycotina</taxon>
        <taxon>Leotiomycetes</taxon>
        <taxon>Helotiales</taxon>
        <taxon>Helotiaceae</taxon>
        <taxon>Glarea</taxon>
    </lineage>
</organism>
<evidence type="ECO:0000256" key="3">
    <source>
        <dbReference type="ARBA" id="ARBA00022692"/>
    </source>
</evidence>
<feature type="transmembrane region" description="Helical" evidence="6">
    <location>
        <begin position="425"/>
        <end position="444"/>
    </location>
</feature>
<dbReference type="FunFam" id="1.20.1250.20:FF:000013">
    <property type="entry name" value="MFS general substrate transporter"/>
    <property type="match status" value="1"/>
</dbReference>
<feature type="domain" description="Major facilitator superfamily (MFS) profile" evidence="7">
    <location>
        <begin position="1"/>
        <end position="448"/>
    </location>
</feature>
<evidence type="ECO:0000259" key="7">
    <source>
        <dbReference type="PROSITE" id="PS50850"/>
    </source>
</evidence>
<evidence type="ECO:0000256" key="5">
    <source>
        <dbReference type="ARBA" id="ARBA00023136"/>
    </source>
</evidence>
<dbReference type="eggNOG" id="KOG2533">
    <property type="taxonomic scope" value="Eukaryota"/>
</dbReference>
<dbReference type="InterPro" id="IPR036259">
    <property type="entry name" value="MFS_trans_sf"/>
</dbReference>
<evidence type="ECO:0000256" key="6">
    <source>
        <dbReference type="SAM" id="Phobius"/>
    </source>
</evidence>
<dbReference type="Gene3D" id="1.20.1250.20">
    <property type="entry name" value="MFS general substrate transporter like domains"/>
    <property type="match status" value="2"/>
</dbReference>
<dbReference type="InterPro" id="IPR011701">
    <property type="entry name" value="MFS"/>
</dbReference>
<name>S3D6Z4_GLAL2</name>
<keyword evidence="3 6" id="KW-0812">Transmembrane</keyword>
<dbReference type="Pfam" id="PF07690">
    <property type="entry name" value="MFS_1"/>
    <property type="match status" value="1"/>
</dbReference>
<keyword evidence="9" id="KW-1185">Reference proteome</keyword>
<feature type="transmembrane region" description="Helical" evidence="6">
    <location>
        <begin position="393"/>
        <end position="413"/>
    </location>
</feature>
<feature type="transmembrane region" description="Helical" evidence="6">
    <location>
        <begin position="198"/>
        <end position="221"/>
    </location>
</feature>